<dbReference type="GO" id="GO:0005739">
    <property type="term" value="C:mitochondrion"/>
    <property type="evidence" value="ECO:0007669"/>
    <property type="project" value="TreeGrafter"/>
</dbReference>
<dbReference type="InterPro" id="IPR012677">
    <property type="entry name" value="Nucleotide-bd_a/b_plait_sf"/>
</dbReference>
<dbReference type="GO" id="GO:0003723">
    <property type="term" value="F:RNA binding"/>
    <property type="evidence" value="ECO:0007669"/>
    <property type="project" value="UniProtKB-UniRule"/>
</dbReference>
<feature type="domain" description="RRM" evidence="3">
    <location>
        <begin position="45"/>
        <end position="123"/>
    </location>
</feature>
<dbReference type="PANTHER" id="PTHR48029">
    <property type="entry name" value="NUCLEOLAR PROTEIN 8"/>
    <property type="match status" value="1"/>
</dbReference>
<dbReference type="Proteomes" id="UP000827889">
    <property type="component" value="Chromosome 11"/>
</dbReference>
<dbReference type="GeneID" id="115735958"/>
<sequence length="141" mass="15288">MALRLGIARRFLSTSIFDSHLPASRATAAAAAAAASDKPAPIPSDTLFVSGLNKRTTSEKLREEFSKFGQVVYARVVTDRNNGYSKGFGFVKYSSIEDAAEGIKGLDAKFIDGWVVFAEYAKPPPPRQATSQNTYNSRSGY</sequence>
<dbReference type="AlphaFoldDB" id="A0A8B8NLC2"/>
<evidence type="ECO:0000256" key="2">
    <source>
        <dbReference type="PROSITE-ProRule" id="PRU00176"/>
    </source>
</evidence>
<evidence type="ECO:0000256" key="1">
    <source>
        <dbReference type="ARBA" id="ARBA00022884"/>
    </source>
</evidence>
<dbReference type="InterPro" id="IPR000504">
    <property type="entry name" value="RRM_dom"/>
</dbReference>
<gene>
    <name evidence="5" type="primary">LOC115735958</name>
</gene>
<dbReference type="PANTHER" id="PTHR48029:SF1">
    <property type="entry name" value="NUCLEOLAR PROTEIN 8"/>
    <property type="match status" value="1"/>
</dbReference>
<dbReference type="Pfam" id="PF00076">
    <property type="entry name" value="RRM_1"/>
    <property type="match status" value="1"/>
</dbReference>
<protein>
    <submittedName>
        <fullName evidence="5">Organelle RRM domain-containing protein 2, mitochondrial-like</fullName>
    </submittedName>
</protein>
<dbReference type="SUPFAM" id="SSF54928">
    <property type="entry name" value="RNA-binding domain, RBD"/>
    <property type="match status" value="1"/>
</dbReference>
<evidence type="ECO:0000259" key="3">
    <source>
        <dbReference type="PROSITE" id="PS50102"/>
    </source>
</evidence>
<organism evidence="4 5">
    <name type="scientific">Rhodamnia argentea</name>
    <dbReference type="NCBI Taxonomy" id="178133"/>
    <lineage>
        <taxon>Eukaryota</taxon>
        <taxon>Viridiplantae</taxon>
        <taxon>Streptophyta</taxon>
        <taxon>Embryophyta</taxon>
        <taxon>Tracheophyta</taxon>
        <taxon>Spermatophyta</taxon>
        <taxon>Magnoliopsida</taxon>
        <taxon>eudicotyledons</taxon>
        <taxon>Gunneridae</taxon>
        <taxon>Pentapetalae</taxon>
        <taxon>rosids</taxon>
        <taxon>malvids</taxon>
        <taxon>Myrtales</taxon>
        <taxon>Myrtaceae</taxon>
        <taxon>Myrtoideae</taxon>
        <taxon>Myrteae</taxon>
        <taxon>Australasian group</taxon>
        <taxon>Rhodamnia</taxon>
    </lineage>
</organism>
<dbReference type="Gene3D" id="3.30.70.330">
    <property type="match status" value="1"/>
</dbReference>
<evidence type="ECO:0000313" key="4">
    <source>
        <dbReference type="Proteomes" id="UP000827889"/>
    </source>
</evidence>
<dbReference type="PROSITE" id="PS50102">
    <property type="entry name" value="RRM"/>
    <property type="match status" value="1"/>
</dbReference>
<name>A0A8B8NLC2_9MYRT</name>
<dbReference type="RefSeq" id="XP_030523295.1">
    <property type="nucleotide sequence ID" value="XM_030667435.2"/>
</dbReference>
<keyword evidence="1 2" id="KW-0694">RNA-binding</keyword>
<dbReference type="InterPro" id="IPR035979">
    <property type="entry name" value="RBD_domain_sf"/>
</dbReference>
<proteinExistence type="predicted"/>
<evidence type="ECO:0000313" key="5">
    <source>
        <dbReference type="RefSeq" id="XP_030523295.1"/>
    </source>
</evidence>
<dbReference type="SMART" id="SM00360">
    <property type="entry name" value="RRM"/>
    <property type="match status" value="1"/>
</dbReference>
<accession>A0A8B8NLC2</accession>
<dbReference type="GO" id="GO:0080156">
    <property type="term" value="P:mitochondrial mRNA modification"/>
    <property type="evidence" value="ECO:0007669"/>
    <property type="project" value="TreeGrafter"/>
</dbReference>
<dbReference type="OrthoDB" id="439808at2759"/>
<dbReference type="KEGG" id="rarg:115735958"/>
<reference evidence="5" key="1">
    <citation type="submission" date="2025-08" db="UniProtKB">
        <authorList>
            <consortium name="RefSeq"/>
        </authorList>
    </citation>
    <scope>IDENTIFICATION</scope>
    <source>
        <tissue evidence="5">Leaf</tissue>
    </source>
</reference>
<keyword evidence="4" id="KW-1185">Reference proteome</keyword>